<dbReference type="GO" id="GO:0031965">
    <property type="term" value="C:nuclear membrane"/>
    <property type="evidence" value="ECO:0007669"/>
    <property type="project" value="UniProtKB-SubCell"/>
</dbReference>
<dbReference type="SMART" id="SM00635">
    <property type="entry name" value="BID_2"/>
    <property type="match status" value="3"/>
</dbReference>
<evidence type="ECO:0000256" key="10">
    <source>
        <dbReference type="SAM" id="Phobius"/>
    </source>
</evidence>
<dbReference type="InterPro" id="IPR055097">
    <property type="entry name" value="Ig_NUP210_2nd"/>
</dbReference>
<comment type="caution">
    <text evidence="13">The sequence shown here is derived from an EMBL/GenBank/DDBJ whole genome shotgun (WGS) entry which is preliminary data.</text>
</comment>
<feature type="domain" description="BIG2" evidence="12">
    <location>
        <begin position="1717"/>
        <end position="1792"/>
    </location>
</feature>
<dbReference type="OrthoDB" id="361283at2759"/>
<evidence type="ECO:0000256" key="6">
    <source>
        <dbReference type="ARBA" id="ARBA00023136"/>
    </source>
</evidence>
<keyword evidence="3 10" id="KW-0812">Transmembrane</keyword>
<evidence type="ECO:0000256" key="8">
    <source>
        <dbReference type="ARBA" id="ARBA00023242"/>
    </source>
</evidence>
<dbReference type="InterPro" id="IPR003343">
    <property type="entry name" value="Big_2"/>
</dbReference>
<feature type="chain" id="PRO_5025605466" description="BIG2 domain-containing protein" evidence="11">
    <location>
        <begin position="31"/>
        <end position="2112"/>
    </location>
</feature>
<dbReference type="InterPro" id="IPR056233">
    <property type="entry name" value="Ig_GP210_16th"/>
</dbReference>
<evidence type="ECO:0000256" key="5">
    <source>
        <dbReference type="ARBA" id="ARBA00022989"/>
    </source>
</evidence>
<accession>A0A6A1VB70</accession>
<sequence length="2112" mass="232691">MIDWMRLKMLYFPVLLCPLLLLLLLDPTTSYSVSGPHMADLNILLPPKMTHPVEYRLQGSDGCFKWSWDHHDILSVLPEYNSTNQCSTSARLRSIAPYSGRKETAVYAADIHTGIVIRCKVFIDKFSRIQIFHNSIKLDLDGLATLRIRAFDSEENVFSSLVGLQFMWHLMPETDGLPHHLVHVPLKDSPLSDCGGLCGDLNIQIKLEDSGVFSDTYAVKGIEIGQELVSVHLLEPGLKHMADSIALTVAEAMSLDPPSPLFVLIGAVVCYRLKIIRENIPQVVPLPSPHHRWSISNSSVARVDPSMGVTTALHLGITTVVVEDMRVAGHIQVSSLNVVLPDTIRIYIAPFSTVDSLGVEEIPTMARWYVVSGRQYLIQVKVFSRGSGAQEIYLTQSDDVKVHDNQSDWRTFTLSDDIADKHGWRNSRILKATSQGLGKLTASLSYFSGYQETKEVLKVVQEVMICDQVKFTLEESNGVMQSIRLPWAPAIYQEVDLKATGGCAKAASDYRWFSSDTATVSVSASGVVQAKKPGKATVKVISVFDALNYDEVVIEVSIPSSMVMLRSFPVETVVGSYLESAVTMKASNGTYFYRCDAFSSFVKWKAGSESFIIVNATGGKPMLGMLENFKLHASFNGPPCSWTYVYASGPGQAMLHAYLSKDYRHVDNSLKEPIVLKASSWIAAYLPLRVCQACDGSKFGGYWFDLAQAEAENRLQNLDKLYLVPGTYLDTILVGGPEKWDKGVNFIETVEISDEGHGRVQNGVLANQVSGNNRSVYRVGCETLGNFKLVFKRGNLVGDDHALPAIAEVLLSLLCSYPSSIALIADEPVNEINAIRTSIQAERNPERIQATPITVANGRTIRIAAVGISDSGEAFANSSSLCLRWELSSCDGLAYWDDALGSERSKCSWERFLILQNEPGLCIVRASIIGFRDTVMDPYSAQLLESSENVLTNAIQLQCIVPSITKGSSENVLTNAIQLQLVSTIKVIPEFNLLFFNPDAKLNLSIIGGSCSLEALVNDSRLVEVVSLPPDLQCSKLMLSPKGLGTTLVTVHDIGLAPPVAASAVQVADIDWIKIVSQEEISVMEGHSQTMNLMAGTNDGCTFDPSQYTYMNIHVHIEDHVVNLVDIDCTSSPCHGYVHSANFTIKGTRLGITTLYVSASQQSGQEILSQPIKIEVYAPPRIHPPDIFLAPGASYVLTVEGGPTIGAHVEYASMDDGIATIDKYTGRLSANSPGNTTILATFFGKGDTAICEAHGIVKIGVPSVMILNVQSEQLGVGREMPIYPVSHEGDLFSFYELCRNYQWTIEDEKVLSFHVSEHLPGQKYESQLATSKEVQLGSSLEEKELGYVKVLYGSFWRVNDKMIFTGNSFLLQCVNIGIFWCAVILGIGLETSTATFKDWKLFIWSNVSLDLSYIAEIDELRSSSICSSNMPLPRHSRSGGRTNITVTFSCDFISSASNLESRFYGASISLLVVPDLPLALGVPITWILPPNYTTTSLLPSSSESYGRWDSQSQKGTIVYSLLRYCSGKNGALQKDSISLQGPRIRTEESNNLACIQAKDRTTGRTEIASCVRVTEVAQIRITNKEYPFHVIDLAVGADIKLPISYCDNLGNPFYEAYNAVLFSAETNDRHVVSINNTRDGDGNIRLKAIRRGRALVRVSMSSSPLKSDYMLAECLKAKFCKNSAEKFGLFAANALKRAYLYDLKSYKIRWKIVDATVSVGAHIHPQNPILHKRSHITFIIEGLDEQVSGQWFTANESVISVDMLSGRAEAIGEGSTQVIFKGASLKLQTTVTVLAGDIVYVDAPKAILTNVPFPTKGYNFSVKFSNTDGNKVKALGHSKDSPYDCIVDPSFVGYAKPWTDDNGSTYCLFFPFSPEHLVVSMPKSKDMRPDISVSVNASMREANYVSGSASALFVGGFSVLEMGKNLLRLNLTPDSNKTTITILGNTDVEIHWQKQDLIMISSIYREQTGIGGRAEYEIKVVGNKRFKDQIIITLPANGQRVEIDVEYEPVKRAELGTTLNKTRWATGVSCFALLVLTVAIFIRFLDRPQRYQPPAPPSTPTPVTPEPSRSAVLDEQSPRTPKPFVDYVRRTIDETPYYRRDGRRRFNPQNTL</sequence>
<feature type="signal peptide" evidence="11">
    <location>
        <begin position="1"/>
        <end position="30"/>
    </location>
</feature>
<feature type="domain" description="BIG2" evidence="12">
    <location>
        <begin position="479"/>
        <end position="549"/>
    </location>
</feature>
<evidence type="ECO:0000256" key="3">
    <source>
        <dbReference type="ARBA" id="ARBA00022692"/>
    </source>
</evidence>
<organism evidence="13 14">
    <name type="scientific">Morella rubra</name>
    <name type="common">Chinese bayberry</name>
    <dbReference type="NCBI Taxonomy" id="262757"/>
    <lineage>
        <taxon>Eukaryota</taxon>
        <taxon>Viridiplantae</taxon>
        <taxon>Streptophyta</taxon>
        <taxon>Embryophyta</taxon>
        <taxon>Tracheophyta</taxon>
        <taxon>Spermatophyta</taxon>
        <taxon>Magnoliopsida</taxon>
        <taxon>eudicotyledons</taxon>
        <taxon>Gunneridae</taxon>
        <taxon>Pentapetalae</taxon>
        <taxon>rosids</taxon>
        <taxon>fabids</taxon>
        <taxon>Fagales</taxon>
        <taxon>Myricaceae</taxon>
        <taxon>Morella</taxon>
    </lineage>
</organism>
<dbReference type="Pfam" id="PF24425">
    <property type="entry name" value="Ig_GP210_15th"/>
    <property type="match status" value="1"/>
</dbReference>
<proteinExistence type="inferred from homology"/>
<evidence type="ECO:0000313" key="13">
    <source>
        <dbReference type="EMBL" id="KAB1209118.1"/>
    </source>
</evidence>
<name>A0A6A1VB70_9ROSI</name>
<feature type="transmembrane region" description="Helical" evidence="10">
    <location>
        <begin position="2024"/>
        <end position="2045"/>
    </location>
</feature>
<dbReference type="InterPro" id="IPR008964">
    <property type="entry name" value="Invasin/intimin_cell_adhesion"/>
</dbReference>
<dbReference type="Pfam" id="PF22962">
    <property type="entry name" value="Ig_NUP210_7th"/>
    <property type="match status" value="1"/>
</dbReference>
<dbReference type="InterPro" id="IPR055096">
    <property type="entry name" value="Ig_NUP210_1st"/>
</dbReference>
<dbReference type="PANTHER" id="PTHR23019">
    <property type="entry name" value="NUCLEAR PORE MEMBRANE GLYCOPROTEIN GP210-RELATED"/>
    <property type="match status" value="1"/>
</dbReference>
<comment type="subcellular location">
    <subcellularLocation>
        <location evidence="1">Nucleus membrane</location>
        <topology evidence="1">Single-pass membrane protein</topology>
    </subcellularLocation>
</comment>
<dbReference type="Pfam" id="PF02368">
    <property type="entry name" value="Big_2"/>
    <property type="match status" value="2"/>
</dbReference>
<dbReference type="Pfam" id="PF24427">
    <property type="entry name" value="Ig_GP210_16th"/>
    <property type="match status" value="1"/>
</dbReference>
<reference evidence="13 14" key="1">
    <citation type="journal article" date="2019" name="Plant Biotechnol. J.">
        <title>The red bayberry genome and genetic basis of sex determination.</title>
        <authorList>
            <person name="Jia H.M."/>
            <person name="Jia H.J."/>
            <person name="Cai Q.L."/>
            <person name="Wang Y."/>
            <person name="Zhao H.B."/>
            <person name="Yang W.F."/>
            <person name="Wang G.Y."/>
            <person name="Li Y.H."/>
            <person name="Zhan D.L."/>
            <person name="Shen Y.T."/>
            <person name="Niu Q.F."/>
            <person name="Chang L."/>
            <person name="Qiu J."/>
            <person name="Zhao L."/>
            <person name="Xie H.B."/>
            <person name="Fu W.Y."/>
            <person name="Jin J."/>
            <person name="Li X.W."/>
            <person name="Jiao Y."/>
            <person name="Zhou C.C."/>
            <person name="Tu T."/>
            <person name="Chai C.Y."/>
            <person name="Gao J.L."/>
            <person name="Fan L.J."/>
            <person name="van de Weg E."/>
            <person name="Wang J.Y."/>
            <person name="Gao Z.S."/>
        </authorList>
    </citation>
    <scope>NUCLEOTIDE SEQUENCE [LARGE SCALE GENOMIC DNA]</scope>
    <source>
        <tissue evidence="13">Leaves</tissue>
    </source>
</reference>
<dbReference type="Pfam" id="PF22969">
    <property type="entry name" value="Ig_NUP210_2nd"/>
    <property type="match status" value="1"/>
</dbReference>
<evidence type="ECO:0000256" key="9">
    <source>
        <dbReference type="SAM" id="MobiDB-lite"/>
    </source>
</evidence>
<feature type="compositionally biased region" description="Pro residues" evidence="9">
    <location>
        <begin position="2051"/>
        <end position="2065"/>
    </location>
</feature>
<protein>
    <recommendedName>
        <fullName evidence="12">BIG2 domain-containing protein</fullName>
    </recommendedName>
</protein>
<dbReference type="EMBL" id="RXIC02000024">
    <property type="protein sequence ID" value="KAB1209118.1"/>
    <property type="molecule type" value="Genomic_DNA"/>
</dbReference>
<evidence type="ECO:0000256" key="4">
    <source>
        <dbReference type="ARBA" id="ARBA00022729"/>
    </source>
</evidence>
<dbReference type="Proteomes" id="UP000516437">
    <property type="component" value="Chromosome 6"/>
</dbReference>
<dbReference type="Pfam" id="PF22967">
    <property type="entry name" value="Ig_NUP210_1st"/>
    <property type="match status" value="1"/>
</dbReference>
<evidence type="ECO:0000256" key="7">
    <source>
        <dbReference type="ARBA" id="ARBA00023180"/>
    </source>
</evidence>
<feature type="region of interest" description="Disordered" evidence="9">
    <location>
        <begin position="2051"/>
        <end position="2086"/>
    </location>
</feature>
<dbReference type="PANTHER" id="PTHR23019:SF0">
    <property type="entry name" value="NUCLEAR PORE MEMBRANE GLYCOPROTEIN 210"/>
    <property type="match status" value="1"/>
</dbReference>
<dbReference type="InterPro" id="IPR056232">
    <property type="entry name" value="Ig_GP210_15th"/>
</dbReference>
<keyword evidence="4 11" id="KW-0732">Signal</keyword>
<evidence type="ECO:0000256" key="2">
    <source>
        <dbReference type="ARBA" id="ARBA00007313"/>
    </source>
</evidence>
<keyword evidence="14" id="KW-1185">Reference proteome</keyword>
<dbReference type="Gene3D" id="2.60.40.1080">
    <property type="match status" value="2"/>
</dbReference>
<keyword evidence="6 10" id="KW-0472">Membrane</keyword>
<dbReference type="InterPro" id="IPR045197">
    <property type="entry name" value="NUP210-like"/>
</dbReference>
<evidence type="ECO:0000256" key="1">
    <source>
        <dbReference type="ARBA" id="ARBA00004590"/>
    </source>
</evidence>
<evidence type="ECO:0000259" key="12">
    <source>
        <dbReference type="SMART" id="SM00635"/>
    </source>
</evidence>
<evidence type="ECO:0000256" key="11">
    <source>
        <dbReference type="SAM" id="SignalP"/>
    </source>
</evidence>
<feature type="domain" description="BIG2" evidence="12">
    <location>
        <begin position="1176"/>
        <end position="1252"/>
    </location>
</feature>
<keyword evidence="5 10" id="KW-1133">Transmembrane helix</keyword>
<keyword evidence="8" id="KW-0539">Nucleus</keyword>
<dbReference type="InterPro" id="IPR055099">
    <property type="entry name" value="Ig_NUP210_7th"/>
</dbReference>
<evidence type="ECO:0000313" key="14">
    <source>
        <dbReference type="Proteomes" id="UP000516437"/>
    </source>
</evidence>
<keyword evidence="7" id="KW-0325">Glycoprotein</keyword>
<gene>
    <name evidence="13" type="ORF">CJ030_MR6G015544</name>
</gene>
<dbReference type="SUPFAM" id="SSF49373">
    <property type="entry name" value="Invasin/intimin cell-adhesion fragments"/>
    <property type="match status" value="1"/>
</dbReference>
<comment type="similarity">
    <text evidence="2">Belongs to the NUP210 family.</text>
</comment>